<dbReference type="EnsemblMetazoa" id="PPA27985.1">
    <property type="protein sequence ID" value="PPA27985.1"/>
    <property type="gene ID" value="WBGene00117539"/>
</dbReference>
<feature type="binding site" evidence="5">
    <location>
        <position position="295"/>
    </location>
    <ligand>
        <name>Zn(2+)</name>
        <dbReference type="ChEBI" id="CHEBI:29105"/>
        <note>catalytic</note>
    </ligand>
</feature>
<accession>A0A2A6CH38</accession>
<keyword evidence="6" id="KW-0732">Signal</keyword>
<keyword evidence="8" id="KW-1185">Reference proteome</keyword>
<dbReference type="PROSITE" id="PS00022">
    <property type="entry name" value="EGF_1"/>
    <property type="match status" value="1"/>
</dbReference>
<feature type="disulfide bond" evidence="5">
    <location>
        <begin position="234"/>
        <end position="389"/>
    </location>
</feature>
<proteinExistence type="predicted"/>
<dbReference type="FunFam" id="3.40.390.10:FF:000057">
    <property type="entry name" value="Zinc metalloproteinase"/>
    <property type="match status" value="1"/>
</dbReference>
<reference evidence="7" key="2">
    <citation type="submission" date="2022-06" db="UniProtKB">
        <authorList>
            <consortium name="EnsemblMetazoa"/>
        </authorList>
    </citation>
    <scope>IDENTIFICATION</scope>
    <source>
        <strain evidence="7">PS312</strain>
    </source>
</reference>
<organism evidence="7 8">
    <name type="scientific">Pristionchus pacificus</name>
    <name type="common">Parasitic nematode worm</name>
    <dbReference type="NCBI Taxonomy" id="54126"/>
    <lineage>
        <taxon>Eukaryota</taxon>
        <taxon>Metazoa</taxon>
        <taxon>Ecdysozoa</taxon>
        <taxon>Nematoda</taxon>
        <taxon>Chromadorea</taxon>
        <taxon>Rhabditida</taxon>
        <taxon>Rhabditina</taxon>
        <taxon>Diplogasteromorpha</taxon>
        <taxon>Diplogasteroidea</taxon>
        <taxon>Neodiplogasteridae</taxon>
        <taxon>Pristionchus</taxon>
    </lineage>
</organism>
<feature type="active site" evidence="5">
    <location>
        <position position="286"/>
    </location>
</feature>
<dbReference type="GO" id="GO:0008270">
    <property type="term" value="F:zinc ion binding"/>
    <property type="evidence" value="ECO:0007669"/>
    <property type="project" value="UniProtKB-UniRule"/>
</dbReference>
<feature type="binding site" evidence="5">
    <location>
        <position position="285"/>
    </location>
    <ligand>
        <name>Zn(2+)</name>
        <dbReference type="ChEBI" id="CHEBI:29105"/>
        <note>catalytic</note>
    </ligand>
</feature>
<dbReference type="AlphaFoldDB" id="A0A2A6CH38"/>
<keyword evidence="5 6" id="KW-0378">Hydrolase</keyword>
<dbReference type="EC" id="3.4.24.-" evidence="6"/>
<evidence type="ECO:0000256" key="6">
    <source>
        <dbReference type="RuleBase" id="RU361183"/>
    </source>
</evidence>
<feature type="signal peptide" evidence="6">
    <location>
        <begin position="1"/>
        <end position="17"/>
    </location>
</feature>
<dbReference type="PANTHER" id="PTHR10127">
    <property type="entry name" value="DISCOIDIN, CUB, EGF, LAMININ , AND ZINC METALLOPROTEASE DOMAIN CONTAINING"/>
    <property type="match status" value="1"/>
</dbReference>
<dbReference type="InterPro" id="IPR024079">
    <property type="entry name" value="MetalloPept_cat_dom_sf"/>
</dbReference>
<dbReference type="GO" id="GO:0005615">
    <property type="term" value="C:extracellular space"/>
    <property type="evidence" value="ECO:0000318"/>
    <property type="project" value="GO_Central"/>
</dbReference>
<gene>
    <name evidence="7" type="primary">WBGene00117539</name>
</gene>
<evidence type="ECO:0000256" key="1">
    <source>
        <dbReference type="ARBA" id="ARBA00022723"/>
    </source>
</evidence>
<dbReference type="SMART" id="SM00235">
    <property type="entry name" value="ZnMc"/>
    <property type="match status" value="1"/>
</dbReference>
<dbReference type="OrthoDB" id="291007at2759"/>
<keyword evidence="3 5" id="KW-0482">Metalloprotease</keyword>
<dbReference type="SUPFAM" id="SSF55486">
    <property type="entry name" value="Metalloproteases ('zincins'), catalytic domain"/>
    <property type="match status" value="1"/>
</dbReference>
<evidence type="ECO:0000256" key="2">
    <source>
        <dbReference type="ARBA" id="ARBA00022833"/>
    </source>
</evidence>
<dbReference type="Proteomes" id="UP000005239">
    <property type="component" value="Unassembled WGS sequence"/>
</dbReference>
<keyword evidence="5 6" id="KW-0645">Protease</keyword>
<evidence type="ECO:0000256" key="5">
    <source>
        <dbReference type="PROSITE-ProRule" id="PRU01211"/>
    </source>
</evidence>
<dbReference type="GO" id="GO:0006508">
    <property type="term" value="P:proteolysis"/>
    <property type="evidence" value="ECO:0007669"/>
    <property type="project" value="UniProtKB-KW"/>
</dbReference>
<keyword evidence="4 5" id="KW-1015">Disulfide bond</keyword>
<feature type="binding site" evidence="5">
    <location>
        <position position="289"/>
    </location>
    <ligand>
        <name>Zn(2+)</name>
        <dbReference type="ChEBI" id="CHEBI:29105"/>
        <note>catalytic</note>
    </ligand>
</feature>
<dbReference type="Pfam" id="PF01400">
    <property type="entry name" value="Astacin"/>
    <property type="match status" value="1"/>
</dbReference>
<keyword evidence="1 5" id="KW-0479">Metal-binding</keyword>
<evidence type="ECO:0000313" key="8">
    <source>
        <dbReference type="Proteomes" id="UP000005239"/>
    </source>
</evidence>
<dbReference type="GO" id="GO:0004222">
    <property type="term" value="F:metalloendopeptidase activity"/>
    <property type="evidence" value="ECO:0000318"/>
    <property type="project" value="GO_Central"/>
</dbReference>
<sequence length="503" mass="56446">MLSSLFLLSLIASSSLADSLLVNDEPVIMNDEVFKPVILNDEPVILNEEPKVVNDEPVMVDDEPVILNDQPEIVTDEPVLVDDEPVILNDEPVILNDEVNKDDVESIEKEMSREVEEEFSDKEHQDELSLLKKQFASAHSDNETYISIPTELDINTNHTELFEGDIDLSPEQWKVALDSDPKNPLRRRQALSSVTSMWQPMGAPVIPYTFQPGFPAQYQQVVRDAIAFWEQRTCAKFRLATPSDASAIVFNHNANGCSSSVGRRTQRQQLNLQAPGCMTVTIVAHELSHAFGTLHVQSRVDRDTYVQIDTTNIQKGMEHNFRMEPTGYSTYGLPYEFGSMQHYFPYAFAVNQQRPTIYARPAYQRFQGSMDGPRATFWDTVLINKMYKCTDKCPRQMACQNGGVTDGANCNKCFCPRGWTGTNCERRPSDAQITNVAATAQTVKVEMTGAFSAFQEKLVVLQAPAGKRIEATVKSFGPYRFSMCRSVGLEIIPTTDTRTSGLR</sequence>
<dbReference type="InterPro" id="IPR034035">
    <property type="entry name" value="Astacin-like_dom"/>
</dbReference>
<comment type="caution">
    <text evidence="5">Lacks conserved residue(s) required for the propagation of feature annotation.</text>
</comment>
<name>A0A2A6CH38_PRIPA</name>
<dbReference type="InterPro" id="IPR006026">
    <property type="entry name" value="Peptidase_Metallo"/>
</dbReference>
<dbReference type="PANTHER" id="PTHR10127:SF793">
    <property type="entry name" value="ZINC METALLOPROTEINASE NAS-31"/>
    <property type="match status" value="1"/>
</dbReference>
<evidence type="ECO:0000313" key="7">
    <source>
        <dbReference type="EnsemblMetazoa" id="PPA27985.1"/>
    </source>
</evidence>
<dbReference type="InterPro" id="IPR000742">
    <property type="entry name" value="EGF"/>
</dbReference>
<dbReference type="PROSITE" id="PS01186">
    <property type="entry name" value="EGF_2"/>
    <property type="match status" value="1"/>
</dbReference>
<dbReference type="InterPro" id="IPR001506">
    <property type="entry name" value="Peptidase_M12A"/>
</dbReference>
<accession>A0A8R1UIV0</accession>
<reference evidence="8" key="1">
    <citation type="journal article" date="2008" name="Nat. Genet.">
        <title>The Pristionchus pacificus genome provides a unique perspective on nematode lifestyle and parasitism.</title>
        <authorList>
            <person name="Dieterich C."/>
            <person name="Clifton S.W."/>
            <person name="Schuster L.N."/>
            <person name="Chinwalla A."/>
            <person name="Delehaunty K."/>
            <person name="Dinkelacker I."/>
            <person name="Fulton L."/>
            <person name="Fulton R."/>
            <person name="Godfrey J."/>
            <person name="Minx P."/>
            <person name="Mitreva M."/>
            <person name="Roeseler W."/>
            <person name="Tian H."/>
            <person name="Witte H."/>
            <person name="Yang S.P."/>
            <person name="Wilson R.K."/>
            <person name="Sommer R.J."/>
        </authorList>
    </citation>
    <scope>NUCLEOTIDE SEQUENCE [LARGE SCALE GENOMIC DNA]</scope>
    <source>
        <strain evidence="8">PS312</strain>
    </source>
</reference>
<evidence type="ECO:0000256" key="3">
    <source>
        <dbReference type="ARBA" id="ARBA00023049"/>
    </source>
</evidence>
<dbReference type="PROSITE" id="PS51864">
    <property type="entry name" value="ASTACIN"/>
    <property type="match status" value="1"/>
</dbReference>
<dbReference type="PRINTS" id="PR00480">
    <property type="entry name" value="ASTACIN"/>
</dbReference>
<dbReference type="CDD" id="cd00054">
    <property type="entry name" value="EGF_CA"/>
    <property type="match status" value="1"/>
</dbReference>
<evidence type="ECO:0000256" key="4">
    <source>
        <dbReference type="ARBA" id="ARBA00023157"/>
    </source>
</evidence>
<feature type="chain" id="PRO_5042620826" description="Metalloendopeptidase" evidence="6">
    <location>
        <begin position="18"/>
        <end position="503"/>
    </location>
</feature>
<keyword evidence="2 5" id="KW-0862">Zinc</keyword>
<protein>
    <recommendedName>
        <fullName evidence="6">Metalloendopeptidase</fullName>
        <ecNumber evidence="6">3.4.24.-</ecNumber>
    </recommendedName>
</protein>
<dbReference type="Gene3D" id="3.40.390.10">
    <property type="entry name" value="Collagenase (Catalytic Domain)"/>
    <property type="match status" value="1"/>
</dbReference>
<comment type="cofactor">
    <cofactor evidence="5 6">
        <name>Zn(2+)</name>
        <dbReference type="ChEBI" id="CHEBI:29105"/>
    </cofactor>
    <text evidence="5 6">Binds 1 zinc ion per subunit.</text>
</comment>
<dbReference type="CDD" id="cd04280">
    <property type="entry name" value="ZnMc_astacin_like"/>
    <property type="match status" value="1"/>
</dbReference>